<dbReference type="RefSeq" id="WP_116171843.1">
    <property type="nucleotide sequence ID" value="NZ_CP033058.2"/>
</dbReference>
<dbReference type="InterPro" id="IPR036397">
    <property type="entry name" value="RNaseH_sf"/>
</dbReference>
<protein>
    <recommendedName>
        <fullName evidence="12">CRISPR-associated endonuclease Cas9</fullName>
        <ecNumber evidence="12">3.1.-.-</ecNumber>
    </recommendedName>
</protein>
<comment type="similarity">
    <text evidence="12">Belongs to the CRISPR-associated Cas9 family.</text>
</comment>
<dbReference type="EC" id="3.1.-.-" evidence="12"/>
<dbReference type="EMBL" id="CP033058">
    <property type="protein sequence ID" value="AZZ65338.1"/>
    <property type="molecule type" value="Genomic_DNA"/>
</dbReference>
<evidence type="ECO:0000256" key="8">
    <source>
        <dbReference type="ARBA" id="ARBA00023118"/>
    </source>
</evidence>
<evidence type="ECO:0000256" key="4">
    <source>
        <dbReference type="ARBA" id="ARBA00022759"/>
    </source>
</evidence>
<accession>A0A3Q9V9Z8</accession>
<feature type="active site" description="For RuvC-like nuclease domain" evidence="12">
    <location>
        <position position="15"/>
    </location>
</feature>
<dbReference type="Gene3D" id="3.30.420.10">
    <property type="entry name" value="Ribonuclease H-like superfamily/Ribonuclease H"/>
    <property type="match status" value="2"/>
</dbReference>
<feature type="domain" description="HNH Cas9-type" evidence="13">
    <location>
        <begin position="573"/>
        <end position="744"/>
    </location>
</feature>
<evidence type="ECO:0000313" key="14">
    <source>
        <dbReference type="EMBL" id="AZZ65338.1"/>
    </source>
</evidence>
<dbReference type="GO" id="GO:0043571">
    <property type="term" value="P:maintenance of CRISPR repeat elements"/>
    <property type="evidence" value="ECO:0007669"/>
    <property type="project" value="UniProtKB-UniRule"/>
</dbReference>
<dbReference type="GO" id="GO:0003677">
    <property type="term" value="F:DNA binding"/>
    <property type="evidence" value="ECO:0007669"/>
    <property type="project" value="UniProtKB-UniRule"/>
</dbReference>
<evidence type="ECO:0000256" key="7">
    <source>
        <dbReference type="ARBA" id="ARBA00022884"/>
    </source>
</evidence>
<proteinExistence type="inferred from homology"/>
<dbReference type="InterPro" id="IPR028629">
    <property type="entry name" value="Cas9"/>
</dbReference>
<keyword evidence="10" id="KW-0464">Manganese</keyword>
<sequence>MKNNEKKIDVSLGFDLGIGSVGWAIINNYNNEVLELGSRLFNEPQLALDRREKRSIRRSLRRKAYKNLQFKKLVWKYKELFGINLSSLEEVDEIYLKMSKLHSNILHLKEKALKEKITSEEMIWILHDYLQNRGFFYEVIDEESENKKNIEVTIFDTKKYKYPTLFQKEFYDKHGWYNGIESFENVKFSHKHWKEEISYLFLIQEPQYSKDKLENFKKDFFKLYDFIRNYEFGPGSINSYSPYGIYEYDSNNKLIQKYNYIWEKTMGKCSIFSDEYCAPKKSPSAELYDLLSNFNNLRHSKANDWYLTVEDKKDIINKWLEKIVSFDNDSSNKKIKMPILNYKSILKYLKDAKPEIADLLKEEDFKNNDLEITKLESLFQFLLIFKKNNANLKNLNVNNIFNFAKKLDLIFDDLVKFKDIDKRYLKVNKKFIDFFKEYFSNQEDIQTTILEIIKNSKFKTIKNHSISLKAIYLVLDDLLNTNKNLSNFKFDKSFKLYNAILENEKLLQEKGLLNSKIKSKYLDSSFLKDLVAAPAVKTSIAETIKVFNQIIKEYKNKYNISKIGIEMPRDNNSDEEKLKITTQNKLNKKRFELISKRIFEYLGKQYDINEFNLKTKQKLLLYFQQDGYDPYINQKLDLFKVINDSSYSEIDHIIPYSISYNDAITNKILVLKSTNQNKGNRIPREYLTEKQFEKLIDFCNQKFTSTKDNPFFDAKSKEAENKKRNLLHELITEDDEIEFAARNLNDTRYANKMFLEKLNNYSEINDKPFNVVTIRGKFTSLMRKLGGLSPKDRNHFSHHAIDASILAIVANNYNPRAQKLAFKDPKYLVKNHKIFDFETGEYICEFKDLNLNAIKISNIIKNSMTEVFDEKKNLTKTKSDIIDKIRYSRKLIKDYNIELFNDTIYSLREDSNGDYRKIERISVFDISPKIILDEEQKELVLMNKSHPQEFAKINKIFFEYNEILFKENNSKKITSKDILNRYTFDLFKNFKEELCKDPNKYEEEAKAFLNNEEKRALIIKNENGFSYVKKIKIFGDKIDINNVSFIKNQDNKSFKQSFNWVALLLYKDDKNKYTYLPVNAKIYHFNNNKQINFKDESIYLQKELKKQKKLNKIPLDNKIIDVFYKGTMLIDCSEIIKDKQLIYISGATNGRIEYKYCSHLEKDHDSNKIKRNLKTVNSLLTTYEKIDKSVLG</sequence>
<name>A0A3Q9V9Z8_9BACT</name>
<dbReference type="GO" id="GO:0051607">
    <property type="term" value="P:defense response to virus"/>
    <property type="evidence" value="ECO:0007669"/>
    <property type="project" value="UniProtKB-UniRule"/>
</dbReference>
<keyword evidence="3" id="KW-0479">Metal-binding</keyword>
<comment type="domain">
    <text evidence="12">Has 2 endonuclease domains. The discontinuous RuvC-like domain cleaves the target DNA noncomplementary to crRNA while the HNH nuclease domain cleaves the target DNA complementary to crRNA.</text>
</comment>
<evidence type="ECO:0000256" key="12">
    <source>
        <dbReference type="HAMAP-Rule" id="MF_01480"/>
    </source>
</evidence>
<dbReference type="Proteomes" id="UP000256585">
    <property type="component" value="Chromosome"/>
</dbReference>
<keyword evidence="15" id="KW-1185">Reference proteome</keyword>
<comment type="function">
    <text evidence="12">CRISPR (clustered regularly interspaced short palindromic repeat) is an adaptive immune system that provides protection against mobile genetic elements (viruses, transposable elements and conjugative plasmids). CRISPR clusters contain spacers, sequences complementary to antecedent mobile elements, and target invading nucleic acids. CRISPR clusters are transcribed and processed into CRISPR RNA (crRNA). In type II CRISPR systems correct processing of pre-crRNA requires a trans-encoded small RNA (tracrRNA), endogenous ribonuclease 3 (rnc) and this protein. The tracrRNA serves as a guide for ribonuclease 3-aided processing of pre-crRNA. Subsequently Cas9/crRNA/tracrRNA endonucleolytically cleaves linear or circular dsDNA target complementary to the spacer; Cas9 is inactive in the absence of the 2 guide RNAs (gRNA). Cas9 recognizes the protospacer adjacent motif (PAM) in the CRISPR repeat sequences to help distinguish self versus nonself, as targets within the bacterial CRISPR locus do not have PAMs. PAM recognition is also required for catalytic activity.</text>
</comment>
<dbReference type="GO" id="GO:0016787">
    <property type="term" value="F:hydrolase activity"/>
    <property type="evidence" value="ECO:0007669"/>
    <property type="project" value="UniProtKB-KW"/>
</dbReference>
<gene>
    <name evidence="12 14" type="primary">cas9</name>
    <name evidence="14" type="ORF">DMC14_000835</name>
</gene>
<evidence type="ECO:0000313" key="15">
    <source>
        <dbReference type="Proteomes" id="UP000256585"/>
    </source>
</evidence>
<dbReference type="GO" id="GO:0003723">
    <property type="term" value="F:RNA binding"/>
    <property type="evidence" value="ECO:0007669"/>
    <property type="project" value="UniProtKB-UniRule"/>
</dbReference>
<evidence type="ECO:0000256" key="11">
    <source>
        <dbReference type="ARBA" id="ARBA00046380"/>
    </source>
</evidence>
<evidence type="ECO:0000256" key="2">
    <source>
        <dbReference type="ARBA" id="ARBA00022722"/>
    </source>
</evidence>
<keyword evidence="7 12" id="KW-0694">RNA-binding</keyword>
<evidence type="ECO:0000256" key="9">
    <source>
        <dbReference type="ARBA" id="ARBA00023125"/>
    </source>
</evidence>
<dbReference type="OrthoDB" id="9757607at2"/>
<evidence type="ECO:0000256" key="1">
    <source>
        <dbReference type="ARBA" id="ARBA00001946"/>
    </source>
</evidence>
<dbReference type="Pfam" id="PF13395">
    <property type="entry name" value="HNH_4"/>
    <property type="match status" value="1"/>
</dbReference>
<dbReference type="KEGG" id="mphc:DMC14_000835"/>
<feature type="active site" description="Proton acceptor for HNH nuclease domain" evidence="12">
    <location>
        <position position="652"/>
    </location>
</feature>
<dbReference type="HAMAP" id="MF_01480">
    <property type="entry name" value="Cas9"/>
    <property type="match status" value="1"/>
</dbReference>
<evidence type="ECO:0000256" key="6">
    <source>
        <dbReference type="ARBA" id="ARBA00022842"/>
    </source>
</evidence>
<dbReference type="Pfam" id="PF18541">
    <property type="entry name" value="RuvC_III"/>
    <property type="match status" value="1"/>
</dbReference>
<dbReference type="GO" id="GO:0046872">
    <property type="term" value="F:metal ion binding"/>
    <property type="evidence" value="ECO:0007669"/>
    <property type="project" value="UniProtKB-UniRule"/>
</dbReference>
<dbReference type="NCBIfam" id="TIGR01865">
    <property type="entry name" value="cas_Csn1"/>
    <property type="match status" value="1"/>
</dbReference>
<keyword evidence="9 12" id="KW-0238">DNA-binding</keyword>
<evidence type="ECO:0000256" key="10">
    <source>
        <dbReference type="ARBA" id="ARBA00023211"/>
    </source>
</evidence>
<keyword evidence="4 12" id="KW-0255">Endonuclease</keyword>
<keyword evidence="5 12" id="KW-0378">Hydrolase</keyword>
<dbReference type="GO" id="GO:0004519">
    <property type="term" value="F:endonuclease activity"/>
    <property type="evidence" value="ECO:0007669"/>
    <property type="project" value="UniProtKB-UniRule"/>
</dbReference>
<comment type="cofactor">
    <cofactor evidence="1">
        <name>Mg(2+)</name>
        <dbReference type="ChEBI" id="CHEBI:18420"/>
    </cofactor>
</comment>
<dbReference type="InterPro" id="IPR033114">
    <property type="entry name" value="HNH_CAS9"/>
</dbReference>
<evidence type="ECO:0000259" key="13">
    <source>
        <dbReference type="PROSITE" id="PS51749"/>
    </source>
</evidence>
<keyword evidence="2 12" id="KW-0540">Nuclease</keyword>
<evidence type="ECO:0000256" key="3">
    <source>
        <dbReference type="ARBA" id="ARBA00022723"/>
    </source>
</evidence>
<keyword evidence="6" id="KW-0460">Magnesium</keyword>
<reference evidence="14" key="1">
    <citation type="submission" date="2019-03" db="EMBL/GenBank/DDBJ databases">
        <title>Draft Sequence and Annotation of the Mycoplasma phocicerebrale Strain 1049T Genome.</title>
        <authorList>
            <person name="Frasca S.Jr."/>
            <person name="Kutish G.F."/>
            <person name="Castellanos Gell J."/>
            <person name="Michaels D.L."/>
            <person name="Brown D.R."/>
        </authorList>
    </citation>
    <scope>NUCLEOTIDE SEQUENCE</scope>
    <source>
        <strain evidence="14">1049</strain>
    </source>
</reference>
<comment type="subunit">
    <text evidence="11 12">Monomer. Binds crRNA and tracrRNA.</text>
</comment>
<keyword evidence="8 12" id="KW-0051">Antiviral defense</keyword>
<dbReference type="AlphaFoldDB" id="A0A3Q9V9Z8"/>
<organism evidence="14 15">
    <name type="scientific">Metamycoplasma phocicerebrale</name>
    <dbReference type="NCBI Taxonomy" id="142649"/>
    <lineage>
        <taxon>Bacteria</taxon>
        <taxon>Bacillati</taxon>
        <taxon>Mycoplasmatota</taxon>
        <taxon>Mycoplasmoidales</taxon>
        <taxon>Metamycoplasmataceae</taxon>
        <taxon>Metamycoplasma</taxon>
    </lineage>
</organism>
<dbReference type="InterPro" id="IPR003615">
    <property type="entry name" value="HNH_nuc"/>
</dbReference>
<comment type="caution">
    <text evidence="12">Lacks conserved residue(s) required for the propagation of feature annotation.</text>
</comment>
<evidence type="ECO:0000256" key="5">
    <source>
        <dbReference type="ARBA" id="ARBA00022801"/>
    </source>
</evidence>
<dbReference type="PROSITE" id="PS51749">
    <property type="entry name" value="HNH_CAS9"/>
    <property type="match status" value="1"/>
</dbReference>
<dbReference type="InterPro" id="IPR041383">
    <property type="entry name" value="RuvC_III"/>
</dbReference>